<keyword evidence="2" id="KW-0723">Serine/threonine-protein kinase</keyword>
<dbReference type="InterPro" id="IPR000719">
    <property type="entry name" value="Prot_kinase_dom"/>
</dbReference>
<dbReference type="EC" id="2.7.11.1" evidence="1"/>
<dbReference type="GO" id="GO:0005634">
    <property type="term" value="C:nucleus"/>
    <property type="evidence" value="ECO:0007669"/>
    <property type="project" value="TreeGrafter"/>
</dbReference>
<dbReference type="AlphaFoldDB" id="L8GF97"/>
<feature type="region of interest" description="Disordered" evidence="7">
    <location>
        <begin position="69"/>
        <end position="103"/>
    </location>
</feature>
<dbReference type="Pfam" id="PF00069">
    <property type="entry name" value="Pkinase"/>
    <property type="match status" value="1"/>
</dbReference>
<evidence type="ECO:0000256" key="5">
    <source>
        <dbReference type="ARBA" id="ARBA00022777"/>
    </source>
</evidence>
<evidence type="ECO:0000256" key="2">
    <source>
        <dbReference type="ARBA" id="ARBA00022527"/>
    </source>
</evidence>
<dbReference type="SUPFAM" id="SSF56112">
    <property type="entry name" value="Protein kinase-like (PK-like)"/>
    <property type="match status" value="1"/>
</dbReference>
<reference evidence="9 10" key="1">
    <citation type="journal article" date="2013" name="Genome Biol.">
        <title>Genome of Acanthamoeba castellanii highlights extensive lateral gene transfer and early evolution of tyrosine kinase signaling.</title>
        <authorList>
            <person name="Clarke M."/>
            <person name="Lohan A.J."/>
            <person name="Liu B."/>
            <person name="Lagkouvardos I."/>
            <person name="Roy S."/>
            <person name="Zafar N."/>
            <person name="Bertelli C."/>
            <person name="Schilde C."/>
            <person name="Kianianmomeni A."/>
            <person name="Burglin T.R."/>
            <person name="Frech C."/>
            <person name="Turcotte B."/>
            <person name="Kopec K.O."/>
            <person name="Synnott J.M."/>
            <person name="Choo C."/>
            <person name="Paponov I."/>
            <person name="Finkler A."/>
            <person name="Soon Heng Tan C."/>
            <person name="Hutchins A.P."/>
            <person name="Weinmeier T."/>
            <person name="Rattei T."/>
            <person name="Chu J.S."/>
            <person name="Gimenez G."/>
            <person name="Irimia M."/>
            <person name="Rigden D.J."/>
            <person name="Fitzpatrick D.A."/>
            <person name="Lorenzo-Morales J."/>
            <person name="Bateman A."/>
            <person name="Chiu C.H."/>
            <person name="Tang P."/>
            <person name="Hegemann P."/>
            <person name="Fromm H."/>
            <person name="Raoult D."/>
            <person name="Greub G."/>
            <person name="Miranda-Saavedra D."/>
            <person name="Chen N."/>
            <person name="Nash P."/>
            <person name="Ginger M.L."/>
            <person name="Horn M."/>
            <person name="Schaap P."/>
            <person name="Caler L."/>
            <person name="Loftus B."/>
        </authorList>
    </citation>
    <scope>NUCLEOTIDE SEQUENCE [LARGE SCALE GENOMIC DNA]</scope>
    <source>
        <strain evidence="9 10">Neff</strain>
    </source>
</reference>
<organism evidence="9 10">
    <name type="scientific">Acanthamoeba castellanii (strain ATCC 30010 / Neff)</name>
    <dbReference type="NCBI Taxonomy" id="1257118"/>
    <lineage>
        <taxon>Eukaryota</taxon>
        <taxon>Amoebozoa</taxon>
        <taxon>Discosea</taxon>
        <taxon>Longamoebia</taxon>
        <taxon>Centramoebida</taxon>
        <taxon>Acanthamoebidae</taxon>
        <taxon>Acanthamoeba</taxon>
    </lineage>
</organism>
<keyword evidence="10" id="KW-1185">Reference proteome</keyword>
<accession>L8GF97</accession>
<dbReference type="GO" id="GO:0044773">
    <property type="term" value="P:mitotic DNA damage checkpoint signaling"/>
    <property type="evidence" value="ECO:0007669"/>
    <property type="project" value="TreeGrafter"/>
</dbReference>
<dbReference type="SMART" id="SM00220">
    <property type="entry name" value="S_TKc"/>
    <property type="match status" value="1"/>
</dbReference>
<evidence type="ECO:0000256" key="3">
    <source>
        <dbReference type="ARBA" id="ARBA00022679"/>
    </source>
</evidence>
<dbReference type="PANTHER" id="PTHR44167:SF23">
    <property type="entry name" value="CDC7 KINASE, ISOFORM A-RELATED"/>
    <property type="match status" value="1"/>
</dbReference>
<dbReference type="GO" id="GO:0005524">
    <property type="term" value="F:ATP binding"/>
    <property type="evidence" value="ECO:0007669"/>
    <property type="project" value="UniProtKB-KW"/>
</dbReference>
<evidence type="ECO:0000256" key="7">
    <source>
        <dbReference type="SAM" id="MobiDB-lite"/>
    </source>
</evidence>
<feature type="domain" description="Protein kinase" evidence="8">
    <location>
        <begin position="88"/>
        <end position="328"/>
    </location>
</feature>
<evidence type="ECO:0000313" key="9">
    <source>
        <dbReference type="EMBL" id="ELR11413.1"/>
    </source>
</evidence>
<dbReference type="GeneID" id="14911847"/>
<keyword evidence="5 9" id="KW-0418">Kinase</keyword>
<keyword evidence="6" id="KW-0067">ATP-binding</keyword>
<keyword evidence="3" id="KW-0808">Transferase</keyword>
<dbReference type="RefSeq" id="XP_004333426.1">
    <property type="nucleotide sequence ID" value="XM_004333378.1"/>
</dbReference>
<evidence type="ECO:0000256" key="6">
    <source>
        <dbReference type="ARBA" id="ARBA00022840"/>
    </source>
</evidence>
<dbReference type="InterPro" id="IPR008271">
    <property type="entry name" value="Ser/Thr_kinase_AS"/>
</dbReference>
<dbReference type="PROSITE" id="PS50011">
    <property type="entry name" value="PROTEIN_KINASE_DOM"/>
    <property type="match status" value="1"/>
</dbReference>
<evidence type="ECO:0000259" key="8">
    <source>
        <dbReference type="PROSITE" id="PS50011"/>
    </source>
</evidence>
<evidence type="ECO:0000313" key="10">
    <source>
        <dbReference type="Proteomes" id="UP000011083"/>
    </source>
</evidence>
<feature type="compositionally biased region" description="Basic and acidic residues" evidence="7">
    <location>
        <begin position="69"/>
        <end position="87"/>
    </location>
</feature>
<dbReference type="PANTHER" id="PTHR44167">
    <property type="entry name" value="OVARIAN-SPECIFIC SERINE/THREONINE-PROTEIN KINASE LOK-RELATED"/>
    <property type="match status" value="1"/>
</dbReference>
<dbReference type="PROSITE" id="PS00108">
    <property type="entry name" value="PROTEIN_KINASE_ST"/>
    <property type="match status" value="1"/>
</dbReference>
<dbReference type="VEuPathDB" id="AmoebaDB:ACA1_323100"/>
<dbReference type="GO" id="GO:0004674">
    <property type="term" value="F:protein serine/threonine kinase activity"/>
    <property type="evidence" value="ECO:0007669"/>
    <property type="project" value="UniProtKB-KW"/>
</dbReference>
<dbReference type="InterPro" id="IPR011009">
    <property type="entry name" value="Kinase-like_dom_sf"/>
</dbReference>
<dbReference type="KEGG" id="acan:ACA1_323100"/>
<dbReference type="OrthoDB" id="10020333at2759"/>
<gene>
    <name evidence="9" type="ORF">ACA1_323100</name>
</gene>
<name>L8GF97_ACACF</name>
<dbReference type="Proteomes" id="UP000011083">
    <property type="component" value="Unassembled WGS sequence"/>
</dbReference>
<proteinExistence type="predicted"/>
<dbReference type="Gene3D" id="3.30.200.20">
    <property type="entry name" value="Phosphorylase Kinase, domain 1"/>
    <property type="match status" value="1"/>
</dbReference>
<protein>
    <recommendedName>
        <fullName evidence="1">non-specific serine/threonine protein kinase</fullName>
        <ecNumber evidence="1">2.7.11.1</ecNumber>
    </recommendedName>
</protein>
<keyword evidence="4" id="KW-0547">Nucleotide-binding</keyword>
<evidence type="ECO:0000256" key="4">
    <source>
        <dbReference type="ARBA" id="ARBA00022741"/>
    </source>
</evidence>
<dbReference type="STRING" id="1257118.L8GF97"/>
<dbReference type="EMBL" id="KB008152">
    <property type="protein sequence ID" value="ELR11413.1"/>
    <property type="molecule type" value="Genomic_DNA"/>
</dbReference>
<dbReference type="Gene3D" id="1.10.510.10">
    <property type="entry name" value="Transferase(Phosphotransferase) domain 1"/>
    <property type="match status" value="1"/>
</dbReference>
<evidence type="ECO:0000256" key="1">
    <source>
        <dbReference type="ARBA" id="ARBA00012513"/>
    </source>
</evidence>
<feature type="non-terminal residue" evidence="9">
    <location>
        <position position="1"/>
    </location>
</feature>
<sequence>MQQLAQPLPYAQPLAYPPQYGHMPILHAPTQQTGYPIAPSVCPPFMMPGSSPSSLPSGMAQWNPWTEQPAKHTTVDSLAMEDRDGSAKRKGRRSARGGASSLATSGTAYTPGIHIRFSDGVAFDERSAAPLTNPTQAVALKRLYPTSSPSRVRNEIRHLKLLGGTNFVLPLLGGLREADQITLVLPYFKHDRFKEYINRFTIDQLRLYLYSLFTALHHMHRHAVIHRDVKPSNFLYSIERNEFLLVDFGLAELDESKVLQAENSSDVSLQNYIRNFLGVTSAAGERGSIARARAGMAGEQGGLEPEDFGRPRYAKLPTPKRGVLDHRL</sequence>